<proteinExistence type="predicted"/>
<reference evidence="2" key="2">
    <citation type="submission" date="2021-08" db="EMBL/GenBank/DDBJ databases">
        <authorList>
            <person name="Tani A."/>
            <person name="Ola A."/>
            <person name="Ogura Y."/>
            <person name="Katsura K."/>
            <person name="Hayashi T."/>
        </authorList>
    </citation>
    <scope>NUCLEOTIDE SEQUENCE</scope>
    <source>
        <strain evidence="2">LMG 23639</strain>
    </source>
</reference>
<dbReference type="CDD" id="cd00761">
    <property type="entry name" value="Glyco_tranf_GTA_type"/>
    <property type="match status" value="1"/>
</dbReference>
<gene>
    <name evidence="2" type="ORF">AOPFMNJM_0765</name>
</gene>
<dbReference type="RefSeq" id="WP_238274151.1">
    <property type="nucleotide sequence ID" value="NZ_BPQR01000011.1"/>
</dbReference>
<comment type="caution">
    <text evidence="2">The sequence shown here is derived from an EMBL/GenBank/DDBJ whole genome shotgun (WGS) entry which is preliminary data.</text>
</comment>
<accession>A0ABQ4SU97</accession>
<dbReference type="InterPro" id="IPR001173">
    <property type="entry name" value="Glyco_trans_2-like"/>
</dbReference>
<evidence type="ECO:0000313" key="2">
    <source>
        <dbReference type="EMBL" id="GJE05465.1"/>
    </source>
</evidence>
<dbReference type="InterPro" id="IPR050834">
    <property type="entry name" value="Glycosyltransf_2"/>
</dbReference>
<dbReference type="PANTHER" id="PTHR43685:SF3">
    <property type="entry name" value="SLR2126 PROTEIN"/>
    <property type="match status" value="1"/>
</dbReference>
<dbReference type="Gene3D" id="3.90.550.10">
    <property type="entry name" value="Spore Coat Polysaccharide Biosynthesis Protein SpsA, Chain A"/>
    <property type="match status" value="1"/>
</dbReference>
<organism evidence="2 3">
    <name type="scientific">Methylobacterium jeotgali</name>
    <dbReference type="NCBI Taxonomy" id="381630"/>
    <lineage>
        <taxon>Bacteria</taxon>
        <taxon>Pseudomonadati</taxon>
        <taxon>Pseudomonadota</taxon>
        <taxon>Alphaproteobacteria</taxon>
        <taxon>Hyphomicrobiales</taxon>
        <taxon>Methylobacteriaceae</taxon>
        <taxon>Methylobacterium</taxon>
    </lineage>
</organism>
<dbReference type="InterPro" id="IPR029044">
    <property type="entry name" value="Nucleotide-diphossugar_trans"/>
</dbReference>
<dbReference type="PANTHER" id="PTHR43685">
    <property type="entry name" value="GLYCOSYLTRANSFERASE"/>
    <property type="match status" value="1"/>
</dbReference>
<protein>
    <recommendedName>
        <fullName evidence="1">Glycosyltransferase 2-like domain-containing protein</fullName>
    </recommendedName>
</protein>
<name>A0ABQ4SU97_9HYPH</name>
<feature type="domain" description="Glycosyltransferase 2-like" evidence="1">
    <location>
        <begin position="7"/>
        <end position="136"/>
    </location>
</feature>
<evidence type="ECO:0000313" key="3">
    <source>
        <dbReference type="Proteomes" id="UP001055102"/>
    </source>
</evidence>
<dbReference type="Pfam" id="PF00535">
    <property type="entry name" value="Glycos_transf_2"/>
    <property type="match status" value="1"/>
</dbReference>
<dbReference type="Proteomes" id="UP001055102">
    <property type="component" value="Unassembled WGS sequence"/>
</dbReference>
<dbReference type="EMBL" id="BPQR01000011">
    <property type="protein sequence ID" value="GJE05465.1"/>
    <property type="molecule type" value="Genomic_DNA"/>
</dbReference>
<sequence>MHAFDVSVVIPTYRRAAILHRTLMLYGEQRAAGRFEIIVVDDASGDGTPVMLGDIAGSLPYPLRFFVQDANCGPSAARNRALREAQGRILLIAGDDILPEPNLIAEHSAWHDSRHPEAAVAVLGRILWAEPPEVTPLMRWLETSGSQFGYGRIRHGEAVDYGYFYTSNVSLKRDFLRETGQFLDERLRFCEDSEWGQRLFARGLSLRYNAEALGRHLHPITLPESLRRMEQVGRAVRALRSINPENFARLTGGLLEPGRAGKLALLRLLLHPAVDAAVYAPLARLCERRVVADKIYAASHASHLMRGLLAEPAPESP</sequence>
<evidence type="ECO:0000259" key="1">
    <source>
        <dbReference type="Pfam" id="PF00535"/>
    </source>
</evidence>
<keyword evidence="3" id="KW-1185">Reference proteome</keyword>
<reference evidence="2" key="1">
    <citation type="journal article" date="2021" name="Front. Microbiol.">
        <title>Comprehensive Comparative Genomics and Phenotyping of Methylobacterium Species.</title>
        <authorList>
            <person name="Alessa O."/>
            <person name="Ogura Y."/>
            <person name="Fujitani Y."/>
            <person name="Takami H."/>
            <person name="Hayashi T."/>
            <person name="Sahin N."/>
            <person name="Tani A."/>
        </authorList>
    </citation>
    <scope>NUCLEOTIDE SEQUENCE</scope>
    <source>
        <strain evidence="2">LMG 23639</strain>
    </source>
</reference>
<dbReference type="SUPFAM" id="SSF53448">
    <property type="entry name" value="Nucleotide-diphospho-sugar transferases"/>
    <property type="match status" value="1"/>
</dbReference>